<dbReference type="SUPFAM" id="SSF53474">
    <property type="entry name" value="alpha/beta-Hydrolases"/>
    <property type="match status" value="1"/>
</dbReference>
<evidence type="ECO:0000259" key="4">
    <source>
        <dbReference type="Pfam" id="PF00326"/>
    </source>
</evidence>
<name>A0A5S3Z5Q6_9GAMM</name>
<evidence type="ECO:0000313" key="7">
    <source>
        <dbReference type="Proteomes" id="UP000305874"/>
    </source>
</evidence>
<dbReference type="EMBL" id="PNCG01000005">
    <property type="protein sequence ID" value="TMP87582.1"/>
    <property type="molecule type" value="Genomic_DNA"/>
</dbReference>
<dbReference type="Gene3D" id="2.120.10.30">
    <property type="entry name" value="TolB, C-terminal domain"/>
    <property type="match status" value="2"/>
</dbReference>
<dbReference type="Pfam" id="PF00326">
    <property type="entry name" value="Peptidase_S9"/>
    <property type="match status" value="1"/>
</dbReference>
<sequence length="679" mass="74931">MNALTPLILTAALLGGASLPAQADNKTFSSEDIFALEYASDPQISPDGKHIVYVRRGYDIMKDNNKQSLWLYSLSSDEHTPLFADQYSYAQPRWSPDSTRIAFTSNRSGSAQVHMHWLAQDKTALLSQLPKPVRDLTWSPDGTQLAFTMTVPQGPSDFVKSVKLPKKPKGADWSEPVTVIDKARYQADGQGFLTPSFRHVFVLPAEGGAPRQLTQGDYQHYGPLAWSPDATQVVYASDKHPDWEYRTTELNLYGVDVGTYSTTQLTDLPGRETHPQFSHDAQQLAFLSRGNAAVPYVNTELSLLNLKSGAVKSLTSALDRAVGHYQWAGKGDFVIQYDDRGQRKLATLTRAGNITERVSSVAGTSIGRPYVSGEFSMANNGALAFTQGSAERPADLGYFHRNKQRTLTALNEDLLGHKTLGQVHELTVESQFDGEPIHGWYITPPDFDTTKQYPLLVEIHGGPHLAYGPSFSAELQRYAAAGYVVVYMNYRGSTSYGKDFALLLDGKYSSKEDFADHNSAVDALIAKGFIDKNNLFIAGGSAGGIAAAYAIGLSDRFNAAAITKPVINWVSKVLTADSYLGQIRNQFPGMPWDNLSHYWQRSPLSLVGNVTTPAMIMTGEQDRRTPISESEQFYQALKLQKVDTVLIRVPGSAHGIAGRPSRMITKIEHTLAWFERYRK</sequence>
<organism evidence="6 7">
    <name type="scientific">Pseudoalteromonas ruthenica</name>
    <dbReference type="NCBI Taxonomy" id="151081"/>
    <lineage>
        <taxon>Bacteria</taxon>
        <taxon>Pseudomonadati</taxon>
        <taxon>Pseudomonadota</taxon>
        <taxon>Gammaproteobacteria</taxon>
        <taxon>Alteromonadales</taxon>
        <taxon>Pseudoalteromonadaceae</taxon>
        <taxon>Pseudoalteromonas</taxon>
    </lineage>
</organism>
<dbReference type="AlphaFoldDB" id="A0A5S3Z5Q6"/>
<dbReference type="PANTHER" id="PTHR42776">
    <property type="entry name" value="SERINE PEPTIDASE S9 FAMILY MEMBER"/>
    <property type="match status" value="1"/>
</dbReference>
<feature type="chain" id="PRO_5024375883" evidence="3">
    <location>
        <begin position="24"/>
        <end position="679"/>
    </location>
</feature>
<gene>
    <name evidence="6" type="ORF">CWC05_06920</name>
</gene>
<reference evidence="7" key="2">
    <citation type="submission" date="2019-06" db="EMBL/GenBank/DDBJ databases">
        <title>Co-occurence of chitin degradation, pigmentation and bioactivity in marine Pseudoalteromonas.</title>
        <authorList>
            <person name="Sonnenschein E.C."/>
            <person name="Bech P.K."/>
        </authorList>
    </citation>
    <scope>NUCLEOTIDE SEQUENCE [LARGE SCALE GENOMIC DNA]</scope>
    <source>
        <strain evidence="7">S2897</strain>
    </source>
</reference>
<dbReference type="Pfam" id="PF07676">
    <property type="entry name" value="PD40"/>
    <property type="match status" value="3"/>
</dbReference>
<keyword evidence="2" id="KW-0720">Serine protease</keyword>
<dbReference type="Gene3D" id="3.40.50.1820">
    <property type="entry name" value="alpha/beta hydrolase"/>
    <property type="match status" value="1"/>
</dbReference>
<evidence type="ECO:0000259" key="5">
    <source>
        <dbReference type="Pfam" id="PF00930"/>
    </source>
</evidence>
<dbReference type="Proteomes" id="UP000305874">
    <property type="component" value="Unassembled WGS sequence"/>
</dbReference>
<evidence type="ECO:0000256" key="1">
    <source>
        <dbReference type="ARBA" id="ARBA00022801"/>
    </source>
</evidence>
<reference evidence="6 7" key="1">
    <citation type="submission" date="2017-12" db="EMBL/GenBank/DDBJ databases">
        <authorList>
            <person name="Paulsen S."/>
            <person name="Gram L.K."/>
        </authorList>
    </citation>
    <scope>NUCLEOTIDE SEQUENCE [LARGE SCALE GENOMIC DNA]</scope>
    <source>
        <strain evidence="6 7">S2897</strain>
    </source>
</reference>
<dbReference type="InterPro" id="IPR011659">
    <property type="entry name" value="WD40"/>
</dbReference>
<evidence type="ECO:0000256" key="3">
    <source>
        <dbReference type="SAM" id="SignalP"/>
    </source>
</evidence>
<dbReference type="InterPro" id="IPR011042">
    <property type="entry name" value="6-blade_b-propeller_TolB-like"/>
</dbReference>
<keyword evidence="2" id="KW-0645">Protease</keyword>
<feature type="domain" description="Peptidase S9 prolyl oligopeptidase catalytic" evidence="4">
    <location>
        <begin position="469"/>
        <end position="677"/>
    </location>
</feature>
<dbReference type="RefSeq" id="WP_138547777.1">
    <property type="nucleotide sequence ID" value="NZ_PNCG01000005.1"/>
</dbReference>
<feature type="signal peptide" evidence="3">
    <location>
        <begin position="1"/>
        <end position="23"/>
    </location>
</feature>
<dbReference type="InterPro" id="IPR029058">
    <property type="entry name" value="AB_hydrolase_fold"/>
</dbReference>
<keyword evidence="3" id="KW-0732">Signal</keyword>
<dbReference type="STRING" id="151081.TW72_14485"/>
<comment type="caution">
    <text evidence="6">The sequence shown here is derived from an EMBL/GenBank/DDBJ whole genome shotgun (WGS) entry which is preliminary data.</text>
</comment>
<evidence type="ECO:0000313" key="6">
    <source>
        <dbReference type="EMBL" id="TMP87582.1"/>
    </source>
</evidence>
<dbReference type="Pfam" id="PF00930">
    <property type="entry name" value="DPPIV_N"/>
    <property type="match status" value="1"/>
</dbReference>
<proteinExistence type="predicted"/>
<dbReference type="GO" id="GO:0006508">
    <property type="term" value="P:proteolysis"/>
    <property type="evidence" value="ECO:0007669"/>
    <property type="project" value="InterPro"/>
</dbReference>
<feature type="domain" description="Dipeptidylpeptidase IV N-terminal" evidence="5">
    <location>
        <begin position="197"/>
        <end position="284"/>
    </location>
</feature>
<evidence type="ECO:0000256" key="2">
    <source>
        <dbReference type="ARBA" id="ARBA00022825"/>
    </source>
</evidence>
<dbReference type="PANTHER" id="PTHR42776:SF27">
    <property type="entry name" value="DIPEPTIDYL PEPTIDASE FAMILY MEMBER 6"/>
    <property type="match status" value="1"/>
</dbReference>
<dbReference type="InterPro" id="IPR002469">
    <property type="entry name" value="Peptidase_S9B_N"/>
</dbReference>
<keyword evidence="1" id="KW-0378">Hydrolase</keyword>
<dbReference type="GO" id="GO:0004252">
    <property type="term" value="F:serine-type endopeptidase activity"/>
    <property type="evidence" value="ECO:0007669"/>
    <property type="project" value="TreeGrafter"/>
</dbReference>
<dbReference type="SUPFAM" id="SSF82171">
    <property type="entry name" value="DPP6 N-terminal domain-like"/>
    <property type="match status" value="1"/>
</dbReference>
<dbReference type="InterPro" id="IPR001375">
    <property type="entry name" value="Peptidase_S9_cat"/>
</dbReference>
<protein>
    <submittedName>
        <fullName evidence="6">Peptidase S9 family protein</fullName>
    </submittedName>
</protein>
<accession>A0A5S3Z5Q6</accession>